<evidence type="ECO:0000256" key="1">
    <source>
        <dbReference type="SAM" id="MobiDB-lite"/>
    </source>
</evidence>
<sequence>MSEGTEPETGMELRDLLVDGEFALRRISGERKDRRFEALHRLAHVFAESPDVGLQQLVDIAVEFCGADSAGISLEERDNAGELRFRWIAIAGSFAHYLHGTTPRFFSPCGTCLDRGRPQLYRVTKPYYDFLGVVAEPITDGILIPWTADDIRGTIWAVAHHTGEAFDIEDYRLLNSLADFASMAIRHERREELLRRRERDEASAARAHELAHQINNPLQSLTNVLFLASQGGERAPRFINQATVELTALSELVSSLLSVGNDGDWLTKGKSKPFQRETNEKGLPSNP</sequence>
<dbReference type="Pfam" id="PF13185">
    <property type="entry name" value="GAF_2"/>
    <property type="match status" value="1"/>
</dbReference>
<organism evidence="3 4">
    <name type="scientific">Alloacidobacterium dinghuense</name>
    <dbReference type="NCBI Taxonomy" id="2763107"/>
    <lineage>
        <taxon>Bacteria</taxon>
        <taxon>Pseudomonadati</taxon>
        <taxon>Acidobacteriota</taxon>
        <taxon>Terriglobia</taxon>
        <taxon>Terriglobales</taxon>
        <taxon>Acidobacteriaceae</taxon>
        <taxon>Alloacidobacterium</taxon>
    </lineage>
</organism>
<keyword evidence="4" id="KW-1185">Reference proteome</keyword>
<dbReference type="EMBL" id="CP060394">
    <property type="protein sequence ID" value="QNI32424.1"/>
    <property type="molecule type" value="Genomic_DNA"/>
</dbReference>
<proteinExistence type="predicted"/>
<accession>A0A7G8BIQ4</accession>
<evidence type="ECO:0000259" key="2">
    <source>
        <dbReference type="Pfam" id="PF13185"/>
    </source>
</evidence>
<dbReference type="InterPro" id="IPR003018">
    <property type="entry name" value="GAF"/>
</dbReference>
<dbReference type="RefSeq" id="WP_186743379.1">
    <property type="nucleotide sequence ID" value="NZ_CP060394.1"/>
</dbReference>
<feature type="domain" description="GAF" evidence="2">
    <location>
        <begin position="49"/>
        <end position="185"/>
    </location>
</feature>
<gene>
    <name evidence="3" type="ORF">H7849_26210</name>
</gene>
<dbReference type="Proteomes" id="UP000515312">
    <property type="component" value="Chromosome"/>
</dbReference>
<reference evidence="3 4" key="1">
    <citation type="submission" date="2020-08" db="EMBL/GenBank/DDBJ databases">
        <title>Edaphobacter telluris sp. nov. and Acidobacterium dinghuensis sp. nov., two acidobacteria isolated from forest soil.</title>
        <authorList>
            <person name="Fu J."/>
            <person name="Qiu L."/>
        </authorList>
    </citation>
    <scope>NUCLEOTIDE SEQUENCE [LARGE SCALE GENOMIC DNA]</scope>
    <source>
        <strain evidence="3">4Y35</strain>
    </source>
</reference>
<protein>
    <submittedName>
        <fullName evidence="3">GAF domain-containing protein</fullName>
    </submittedName>
</protein>
<evidence type="ECO:0000313" key="4">
    <source>
        <dbReference type="Proteomes" id="UP000515312"/>
    </source>
</evidence>
<dbReference type="AlphaFoldDB" id="A0A7G8BIQ4"/>
<feature type="region of interest" description="Disordered" evidence="1">
    <location>
        <begin position="267"/>
        <end position="287"/>
    </location>
</feature>
<evidence type="ECO:0000313" key="3">
    <source>
        <dbReference type="EMBL" id="QNI32424.1"/>
    </source>
</evidence>
<dbReference type="SUPFAM" id="SSF55781">
    <property type="entry name" value="GAF domain-like"/>
    <property type="match status" value="1"/>
</dbReference>
<dbReference type="InterPro" id="IPR029016">
    <property type="entry name" value="GAF-like_dom_sf"/>
</dbReference>
<dbReference type="KEGG" id="adin:H7849_26210"/>
<dbReference type="Gene3D" id="3.30.450.40">
    <property type="match status" value="1"/>
</dbReference>
<name>A0A7G8BIQ4_9BACT</name>